<dbReference type="PANTHER" id="PTHR38537">
    <property type="entry name" value="JITTERBUG, ISOFORM N"/>
    <property type="match status" value="1"/>
</dbReference>
<feature type="compositionally biased region" description="Acidic residues" evidence="2">
    <location>
        <begin position="982"/>
        <end position="991"/>
    </location>
</feature>
<feature type="compositionally biased region" description="Acidic residues" evidence="2">
    <location>
        <begin position="1103"/>
        <end position="1112"/>
    </location>
</feature>
<evidence type="ECO:0000259" key="3">
    <source>
        <dbReference type="PROSITE" id="PS51272"/>
    </source>
</evidence>
<dbReference type="Proteomes" id="UP000267798">
    <property type="component" value="Unassembled WGS sequence"/>
</dbReference>
<feature type="region of interest" description="Disordered" evidence="2">
    <location>
        <begin position="382"/>
        <end position="414"/>
    </location>
</feature>
<feature type="region of interest" description="Disordered" evidence="2">
    <location>
        <begin position="1338"/>
        <end position="1359"/>
    </location>
</feature>
<feature type="compositionally biased region" description="Polar residues" evidence="2">
    <location>
        <begin position="993"/>
        <end position="1002"/>
    </location>
</feature>
<dbReference type="GO" id="GO:0030036">
    <property type="term" value="P:actin cytoskeleton organization"/>
    <property type="evidence" value="ECO:0007669"/>
    <property type="project" value="InterPro"/>
</dbReference>
<dbReference type="Gene3D" id="2.60.40.10">
    <property type="entry name" value="Immunoglobulins"/>
    <property type="match status" value="6"/>
</dbReference>
<dbReference type="SMART" id="SM00409">
    <property type="entry name" value="IG"/>
    <property type="match status" value="7"/>
</dbReference>
<evidence type="ECO:0000256" key="1">
    <source>
        <dbReference type="ARBA" id="ARBA00022737"/>
    </source>
</evidence>
<feature type="compositionally biased region" description="Polar residues" evidence="2">
    <location>
        <begin position="872"/>
        <end position="883"/>
    </location>
</feature>
<accession>A0A3A6PFP3</accession>
<evidence type="ECO:0000256" key="2">
    <source>
        <dbReference type="SAM" id="MobiDB-lite"/>
    </source>
</evidence>
<feature type="domain" description="SLH" evidence="3">
    <location>
        <begin position="1717"/>
        <end position="1776"/>
    </location>
</feature>
<feature type="region of interest" description="Disordered" evidence="2">
    <location>
        <begin position="978"/>
        <end position="1028"/>
    </location>
</feature>
<feature type="compositionally biased region" description="Polar residues" evidence="2">
    <location>
        <begin position="1114"/>
        <end position="1123"/>
    </location>
</feature>
<reference evidence="4 5" key="1">
    <citation type="submission" date="2018-09" db="EMBL/GenBank/DDBJ databases">
        <title>Paenibacillus aracenensis nov. sp. isolated from a cave in southern Spain.</title>
        <authorList>
            <person name="Jurado V."/>
            <person name="Gutierrez-Patricio S."/>
            <person name="Gonzalez-Pimentel J.L."/>
            <person name="Miller A.Z."/>
            <person name="Laiz L."/>
            <person name="Saiz-Jimenez C."/>
        </authorList>
    </citation>
    <scope>NUCLEOTIDE SEQUENCE [LARGE SCALE GENOMIC DNA]</scope>
    <source>
        <strain evidence="4 5">JCM 19203</strain>
    </source>
</reference>
<name>A0A3A6PFP3_9BACL</name>
<feature type="region of interest" description="Disordered" evidence="2">
    <location>
        <begin position="742"/>
        <end position="802"/>
    </location>
</feature>
<feature type="compositionally biased region" description="Polar residues" evidence="2">
    <location>
        <begin position="396"/>
        <end position="414"/>
    </location>
</feature>
<organism evidence="4 5">
    <name type="scientific">Paenibacillus pinisoli</name>
    <dbReference type="NCBI Taxonomy" id="1276110"/>
    <lineage>
        <taxon>Bacteria</taxon>
        <taxon>Bacillati</taxon>
        <taxon>Bacillota</taxon>
        <taxon>Bacilli</taxon>
        <taxon>Bacillales</taxon>
        <taxon>Paenibacillaceae</taxon>
        <taxon>Paenibacillus</taxon>
    </lineage>
</organism>
<comment type="caution">
    <text evidence="4">The sequence shown here is derived from an EMBL/GenBank/DDBJ whole genome shotgun (WGS) entry which is preliminary data.</text>
</comment>
<dbReference type="OrthoDB" id="663332at2"/>
<feature type="compositionally biased region" description="Acidic residues" evidence="2">
    <location>
        <begin position="861"/>
        <end position="870"/>
    </location>
</feature>
<feature type="domain" description="SLH" evidence="3">
    <location>
        <begin position="1646"/>
        <end position="1709"/>
    </location>
</feature>
<feature type="domain" description="SLH" evidence="3">
    <location>
        <begin position="1586"/>
        <end position="1645"/>
    </location>
</feature>
<dbReference type="PANTHER" id="PTHR38537:SF8">
    <property type="entry name" value="FILAMIN-A"/>
    <property type="match status" value="1"/>
</dbReference>
<evidence type="ECO:0000313" key="5">
    <source>
        <dbReference type="Proteomes" id="UP000267798"/>
    </source>
</evidence>
<keyword evidence="5" id="KW-1185">Reference proteome</keyword>
<dbReference type="EMBL" id="QXQB01000003">
    <property type="protein sequence ID" value="RJX39020.1"/>
    <property type="molecule type" value="Genomic_DNA"/>
</dbReference>
<feature type="compositionally biased region" description="Polar residues" evidence="2">
    <location>
        <begin position="792"/>
        <end position="801"/>
    </location>
</feature>
<dbReference type="PROSITE" id="PS51272">
    <property type="entry name" value="SLH"/>
    <property type="match status" value="3"/>
</dbReference>
<gene>
    <name evidence="4" type="ORF">D3P09_16075</name>
</gene>
<dbReference type="InterPro" id="IPR001119">
    <property type="entry name" value="SLH_dom"/>
</dbReference>
<feature type="region of interest" description="Disordered" evidence="2">
    <location>
        <begin position="1100"/>
        <end position="1129"/>
    </location>
</feature>
<evidence type="ECO:0000313" key="4">
    <source>
        <dbReference type="EMBL" id="RJX39020.1"/>
    </source>
</evidence>
<dbReference type="Pfam" id="PF00395">
    <property type="entry name" value="SLH"/>
    <property type="match status" value="3"/>
</dbReference>
<sequence length="1776" mass="188616">MTRKRIRVLKGFFAGFLVLALLLPDFVVGGQKAMAASPTLADPSRNIYQDLSVQSYPPNGNIRIGNGNVVGDREDMAPEVIGDERYIFDYWETDYNGGISNKENRGVLWFTTSTTLGLFDLNYYFKKQVWDGSVWVDTDVVDIKTTHFLVSPWPVLAPSDQIRALVEPSTTINSGSSFTVVAEGVRQFEEGVGHGDQKIIPDKWRSSESGNPEGSFALDSENRYTSVYTPSSSGVFTVTVIFKELEYNGYSKEWKEVKNGRDLSKLLGVIVESFEADKFKNKLTLSSTTINVGEAVTLTAEGDSPPGSTYYHWDTRYIPTTWSSTELGKTGSFTLDDDGSYTAQYAPGNQGRFEIDVKFMLQRWYDGRWNDQYEESLATSPLPALTVNRPPAKTANPDNNSLTASPSEVSLGGSVTLTAKGDREEASTGNTYDERFVPISWTSEENGKSGTFTKDSNGNYTSAYTPSAAGSYDVTATFHKEMLFDGIWYYTGTDMKPTTVTVTVPTEPTEASPGNNSVSANPSSVTAGIAVTLTAEGDRQSAEGVLEGDERYVPVGWSSTENGKAGTFTKDNNGSYISDYTPASAGTYTVTATFQLQKWDGTAWSDVSGATDMKTATVTATAAPEAPEANAGNNSVSANPGSVIAGATVTLTAVGDRQSADGAFVGYERYMPVSWSSTESGKMGTFTKDNNGKYTSDYMTSAAGSYTITALFQKQAWNGISWVAVADATDTKMTTVTVTAIPEPTEADADNNSVSASPSSVTAGTAVSLTAEGDRQSADGTLDGDERYVPVSWSSTESGKTGTFAKDNNDKYTSTYTPSAAGTYTVTATFQMQTWNGTAWVSVTGASNTKTTTVTVTAAPEPEEPTEADADNNSVSASPSSVTAGTAVTLTASGDRQSADGELAGDERYVPVSWSSTESGKIGNFTKDNDGKYTSAYTPSAPGTYTVTATFQMQAWNGTAWVSVTGASNTKTTTVTVTAAPEPEEPTEADADNNSVSASPSSVKPGATVTLTAEGDRQSADGELDGDERYVPVSWSSTESGKIGNFTKDNDGKYTSAYTPSAPGTYTVTATFQMQTWNGTAWVSVTGASNTKTTTVTVTAAPEPEEPTEADADNNSVNASPSSVKPGATVTLTAEGDRQSADGELAGDERYVPVSWNSTESGKLGTFTKDNNGKYSAAYKPSAAGSYTVTAIFQKETWNGTAWVAVAGATNTKTTQMTVTAVTESTEANPDNNIVGASPSSVTPGTAATLTAVGDRESEDGAFAGDERYLPVSWSSTESGKTGTFTKGNNGKYTAAYRPSSAGTYTVTATFQKQTWNGTAWVDIAGATDTKTIVVTVRNGGSTPSTPQNPSEPIDSSESETGVIVLVNGKAENAGIAKPTTINGQSAMIIIVDQKKIEDKLAAEGFGAVVTVPVKTNSDIVVAQLNGELIQEMEDLQATLVVKTDRAIYTVPSVQINMNELSKQFGTNVSLQDITVELQFGSTPADMAKIVEQSATKGSFTPVMPAMDFIVKGTYGDKTVEISTFSVYVERAIAIPDGVDHNKITTGVVVDPDGTSRHVPTKITVIDGRYYAVINSLTNSTYSVVWHPLEFSDVEKHWAKDAVNDMGSRMVASGTGNGKFSPNRDITRAEFVAIIVRGLGLKPSKEAAPFTDVHGTDWYNTAISTAVAYQLIDGFGDGTFRPNDKITREQAMVIVVKAMKITGLSAKLSVPSAESLLDPFADAAAVSDWARSSSADSIQAGIIMGRSAIQLAPKAYITRAEVATVIQRLLRKSDLI</sequence>
<proteinExistence type="predicted"/>
<dbReference type="GO" id="GO:0051015">
    <property type="term" value="F:actin filament binding"/>
    <property type="evidence" value="ECO:0007669"/>
    <property type="project" value="InterPro"/>
</dbReference>
<dbReference type="InterPro" id="IPR003599">
    <property type="entry name" value="Ig_sub"/>
</dbReference>
<protein>
    <submittedName>
        <fullName evidence="4">S-layer homology domain-containing protein</fullName>
    </submittedName>
</protein>
<dbReference type="InterPro" id="IPR044801">
    <property type="entry name" value="Filamin"/>
</dbReference>
<dbReference type="InterPro" id="IPR013783">
    <property type="entry name" value="Ig-like_fold"/>
</dbReference>
<keyword evidence="1" id="KW-0677">Repeat</keyword>
<feature type="region of interest" description="Disordered" evidence="2">
    <location>
        <begin position="858"/>
        <end position="883"/>
    </location>
</feature>
<feature type="compositionally biased region" description="Polar residues" evidence="2">
    <location>
        <begin position="750"/>
        <end position="768"/>
    </location>
</feature>